<comment type="caution">
    <text evidence="1">The sequence shown here is derived from an EMBL/GenBank/DDBJ whole genome shotgun (WGS) entry which is preliminary data.</text>
</comment>
<sequence length="386" mass="42638">MAKEGSLEEIGGGEARKKPRVSEAVEEKLELKENQVSKGEARVSSQAEMQRYLVAVEYIGTHFAGFQKQNECRTVQGCLEAAFNKFVGQSVSSSASSRTDTGVHALKNVCHVDVIRTSKRKPGEVLSPHDPEVVKRAVNHFLQKDAGDLVVVGVRCVAPDFHARFKAKERTYLYRIISVNGIASIFEKDRAWHVTENLNISAMRAACQVLVGHHDFSSFRAAGCQANSPMRTLDELHVCEVPLWPYLPSIGPNSFCEIKGSTSTIPIQDGKVTDEGWGSENENHHTRNVELGILINKKKDQSANRGSLLDGYTDKSSRCYVVTTRARSFLYHQVRLMVGTLKAVGSGSLTVRDVQEILDARSITKVPPMAPACGLYLADVKYDFDE</sequence>
<evidence type="ECO:0000313" key="2">
    <source>
        <dbReference type="Proteomes" id="UP001162992"/>
    </source>
</evidence>
<accession>A0ACC2DKH6</accession>
<name>A0ACC2DKH6_DIPCM</name>
<proteinExistence type="predicted"/>
<protein>
    <submittedName>
        <fullName evidence="1">Uncharacterized protein</fullName>
    </submittedName>
</protein>
<reference evidence="2" key="1">
    <citation type="journal article" date="2024" name="Proc. Natl. Acad. Sci. U.S.A.">
        <title>Extraordinary preservation of gene collinearity over three hundred million years revealed in homosporous lycophytes.</title>
        <authorList>
            <person name="Li C."/>
            <person name="Wickell D."/>
            <person name="Kuo L.Y."/>
            <person name="Chen X."/>
            <person name="Nie B."/>
            <person name="Liao X."/>
            <person name="Peng D."/>
            <person name="Ji J."/>
            <person name="Jenkins J."/>
            <person name="Williams M."/>
            <person name="Shu S."/>
            <person name="Plott C."/>
            <person name="Barry K."/>
            <person name="Rajasekar S."/>
            <person name="Grimwood J."/>
            <person name="Han X."/>
            <person name="Sun S."/>
            <person name="Hou Z."/>
            <person name="He W."/>
            <person name="Dai G."/>
            <person name="Sun C."/>
            <person name="Schmutz J."/>
            <person name="Leebens-Mack J.H."/>
            <person name="Li F.W."/>
            <person name="Wang L."/>
        </authorList>
    </citation>
    <scope>NUCLEOTIDE SEQUENCE [LARGE SCALE GENOMIC DNA]</scope>
    <source>
        <strain evidence="2">cv. PW_Plant_1</strain>
    </source>
</reference>
<evidence type="ECO:0000313" key="1">
    <source>
        <dbReference type="EMBL" id="KAJ7554803.1"/>
    </source>
</evidence>
<keyword evidence="2" id="KW-1185">Reference proteome</keyword>
<gene>
    <name evidence="1" type="ORF">O6H91_05G009800</name>
</gene>
<dbReference type="Proteomes" id="UP001162992">
    <property type="component" value="Chromosome 5"/>
</dbReference>
<dbReference type="EMBL" id="CM055096">
    <property type="protein sequence ID" value="KAJ7554803.1"/>
    <property type="molecule type" value="Genomic_DNA"/>
</dbReference>
<organism evidence="1 2">
    <name type="scientific">Diphasiastrum complanatum</name>
    <name type="common">Issler's clubmoss</name>
    <name type="synonym">Lycopodium complanatum</name>
    <dbReference type="NCBI Taxonomy" id="34168"/>
    <lineage>
        <taxon>Eukaryota</taxon>
        <taxon>Viridiplantae</taxon>
        <taxon>Streptophyta</taxon>
        <taxon>Embryophyta</taxon>
        <taxon>Tracheophyta</taxon>
        <taxon>Lycopodiopsida</taxon>
        <taxon>Lycopodiales</taxon>
        <taxon>Lycopodiaceae</taxon>
        <taxon>Lycopodioideae</taxon>
        <taxon>Diphasiastrum</taxon>
    </lineage>
</organism>